<evidence type="ECO:0000256" key="3">
    <source>
        <dbReference type="ARBA" id="ARBA00023163"/>
    </source>
</evidence>
<organism evidence="5 6">
    <name type="scientific">Paraburkholderia bannensis</name>
    <dbReference type="NCBI Taxonomy" id="765414"/>
    <lineage>
        <taxon>Bacteria</taxon>
        <taxon>Pseudomonadati</taxon>
        <taxon>Pseudomonadota</taxon>
        <taxon>Betaproteobacteria</taxon>
        <taxon>Burkholderiales</taxon>
        <taxon>Burkholderiaceae</taxon>
        <taxon>Paraburkholderia</taxon>
    </lineage>
</organism>
<accession>A0A7W9WTG3</accession>
<evidence type="ECO:0000256" key="1">
    <source>
        <dbReference type="ARBA" id="ARBA00022491"/>
    </source>
</evidence>
<gene>
    <name evidence="5" type="ORF">F4827_003141</name>
</gene>
<evidence type="ECO:0000313" key="5">
    <source>
        <dbReference type="EMBL" id="MBB6103286.1"/>
    </source>
</evidence>
<proteinExistence type="predicted"/>
<dbReference type="GO" id="GO:0003677">
    <property type="term" value="F:DNA binding"/>
    <property type="evidence" value="ECO:0007669"/>
    <property type="project" value="InterPro"/>
</dbReference>
<dbReference type="InterPro" id="IPR013572">
    <property type="entry name" value="Tscrpt_reg_MAATS_C"/>
</dbReference>
<dbReference type="EMBL" id="JACHBW010000008">
    <property type="protein sequence ID" value="MBB6103286.1"/>
    <property type="molecule type" value="Genomic_DNA"/>
</dbReference>
<keyword evidence="6" id="KW-1185">Reference proteome</keyword>
<sequence length="106" mass="11962">MPLEELIGAFVDPLAPDPLAAMQRAILVCLHDAQCDARRRRVFEIVFNRCELVDEMASVAGRMRECAREGLVNLERGLMNAQRRDQLPQTLDVRLAPRCCTPRSQG</sequence>
<dbReference type="Proteomes" id="UP000571554">
    <property type="component" value="Unassembled WGS sequence"/>
</dbReference>
<keyword evidence="1" id="KW-0678">Repressor</keyword>
<protein>
    <recommendedName>
        <fullName evidence="4">Transcription regulator MAATS C-terminal domain-containing protein</fullName>
    </recommendedName>
</protein>
<dbReference type="RefSeq" id="WP_183724792.1">
    <property type="nucleotide sequence ID" value="NZ_JACHBW010000008.1"/>
</dbReference>
<comment type="caution">
    <text evidence="5">The sequence shown here is derived from an EMBL/GenBank/DDBJ whole genome shotgun (WGS) entry which is preliminary data.</text>
</comment>
<evidence type="ECO:0000256" key="2">
    <source>
        <dbReference type="ARBA" id="ARBA00023015"/>
    </source>
</evidence>
<evidence type="ECO:0000313" key="6">
    <source>
        <dbReference type="Proteomes" id="UP000571554"/>
    </source>
</evidence>
<keyword evidence="3" id="KW-0804">Transcription</keyword>
<dbReference type="Pfam" id="PF08361">
    <property type="entry name" value="TetR_C_2"/>
    <property type="match status" value="1"/>
</dbReference>
<keyword evidence="2" id="KW-0805">Transcription regulation</keyword>
<evidence type="ECO:0000259" key="4">
    <source>
        <dbReference type="Pfam" id="PF08361"/>
    </source>
</evidence>
<name>A0A7W9WTG3_9BURK</name>
<dbReference type="AlphaFoldDB" id="A0A7W9WTG3"/>
<feature type="domain" description="Transcription regulator MAATS C-terminal" evidence="4">
    <location>
        <begin position="17"/>
        <end position="95"/>
    </location>
</feature>
<dbReference type="Gene3D" id="1.10.357.10">
    <property type="entry name" value="Tetracycline Repressor, domain 2"/>
    <property type="match status" value="1"/>
</dbReference>
<reference evidence="5 6" key="1">
    <citation type="submission" date="2020-08" db="EMBL/GenBank/DDBJ databases">
        <title>Above-ground endophytic microbial communities from plants in different locations in the United States.</title>
        <authorList>
            <person name="Frank C."/>
        </authorList>
    </citation>
    <scope>NUCLEOTIDE SEQUENCE [LARGE SCALE GENOMIC DNA]</scope>
    <source>
        <strain evidence="5 6">WP4_2_2</strain>
    </source>
</reference>